<feature type="domain" description="Double jelly roll-like" evidence="1">
    <location>
        <begin position="118"/>
        <end position="267"/>
    </location>
</feature>
<evidence type="ECO:0000313" key="3">
    <source>
        <dbReference type="Proteomes" id="UP000078492"/>
    </source>
</evidence>
<proteinExistence type="predicted"/>
<name>A0A151J2X9_9HYME</name>
<sequence>MYLVLCHPSDILDLSAEQLQYIPKVILLRVYGDYNYYVWNKLPEHVKAYSEVRSRDSALSERDAAAAVWTAMKTKIKIGVGMKPKKKTTRKKTVKKQIIPTAKRGGMLPFLPMLAELTLYVIFPLQTGRKNVMSQNGSIFDNCNLGIVKLYLISTFFPYDDLRGDVHLGAGKKCVYLPLNLDFDKKRYSVLFDMYARFRRAYYGIDCFETLFNVLSFTQEAPFVVIDCSRQNESVKSATVDVRIEFDCKENVPANTTAYCLIIHDRVAQYNPLTNVMRKIM</sequence>
<gene>
    <name evidence="2" type="ORF">ALC57_11065</name>
</gene>
<reference evidence="2 3" key="1">
    <citation type="submission" date="2015-09" db="EMBL/GenBank/DDBJ databases">
        <title>Trachymyrmex cornetzi WGS genome.</title>
        <authorList>
            <person name="Nygaard S."/>
            <person name="Hu H."/>
            <person name="Boomsma J."/>
            <person name="Zhang G."/>
        </authorList>
    </citation>
    <scope>NUCLEOTIDE SEQUENCE [LARGE SCALE GENOMIC DNA]</scope>
    <source>
        <strain evidence="2">Tcor2-1</strain>
        <tissue evidence="2">Whole body</tissue>
    </source>
</reference>
<protein>
    <recommendedName>
        <fullName evidence="1">Double jelly roll-like domain-containing protein</fullName>
    </recommendedName>
</protein>
<dbReference type="PANTHER" id="PTHR36159:SF1">
    <property type="entry name" value="RETROVIRUS-RELATED POL POLYPROTEIN FROM TRANSPOSON 412-LIKE PROTEIN"/>
    <property type="match status" value="1"/>
</dbReference>
<keyword evidence="3" id="KW-1185">Reference proteome</keyword>
<dbReference type="Pfam" id="PF21738">
    <property type="entry name" value="DJR-like_dom"/>
    <property type="match status" value="1"/>
</dbReference>
<dbReference type="STRING" id="471704.A0A151J2X9"/>
<dbReference type="InterPro" id="IPR049512">
    <property type="entry name" value="DJR-like_dom"/>
</dbReference>
<accession>A0A151J2X9</accession>
<evidence type="ECO:0000313" key="2">
    <source>
        <dbReference type="EMBL" id="KYN16676.1"/>
    </source>
</evidence>
<evidence type="ECO:0000259" key="1">
    <source>
        <dbReference type="Pfam" id="PF21738"/>
    </source>
</evidence>
<dbReference type="PANTHER" id="PTHR36159">
    <property type="entry name" value="PROTEIN CBG23766"/>
    <property type="match status" value="1"/>
</dbReference>
<dbReference type="AlphaFoldDB" id="A0A151J2X9"/>
<organism evidence="2 3">
    <name type="scientific">Trachymyrmex cornetzi</name>
    <dbReference type="NCBI Taxonomy" id="471704"/>
    <lineage>
        <taxon>Eukaryota</taxon>
        <taxon>Metazoa</taxon>
        <taxon>Ecdysozoa</taxon>
        <taxon>Arthropoda</taxon>
        <taxon>Hexapoda</taxon>
        <taxon>Insecta</taxon>
        <taxon>Pterygota</taxon>
        <taxon>Neoptera</taxon>
        <taxon>Endopterygota</taxon>
        <taxon>Hymenoptera</taxon>
        <taxon>Apocrita</taxon>
        <taxon>Aculeata</taxon>
        <taxon>Formicoidea</taxon>
        <taxon>Formicidae</taxon>
        <taxon>Myrmicinae</taxon>
        <taxon>Trachymyrmex</taxon>
    </lineage>
</organism>
<dbReference type="EMBL" id="KQ980318">
    <property type="protein sequence ID" value="KYN16676.1"/>
    <property type="molecule type" value="Genomic_DNA"/>
</dbReference>
<dbReference type="Proteomes" id="UP000078492">
    <property type="component" value="Unassembled WGS sequence"/>
</dbReference>